<protein>
    <submittedName>
        <fullName evidence="2">Uncharacterized protein</fullName>
    </submittedName>
</protein>
<dbReference type="EMBL" id="RZYA01000032">
    <property type="protein sequence ID" value="RVU15535.1"/>
    <property type="molecule type" value="Genomic_DNA"/>
</dbReference>
<proteinExistence type="predicted"/>
<gene>
    <name evidence="2" type="ORF">EOT10_38785</name>
</gene>
<feature type="region of interest" description="Disordered" evidence="1">
    <location>
        <begin position="1"/>
        <end position="65"/>
    </location>
</feature>
<organism evidence="2 3">
    <name type="scientific">Streptomyces antnestii</name>
    <dbReference type="NCBI Taxonomy" id="2494256"/>
    <lineage>
        <taxon>Bacteria</taxon>
        <taxon>Bacillati</taxon>
        <taxon>Actinomycetota</taxon>
        <taxon>Actinomycetes</taxon>
        <taxon>Kitasatosporales</taxon>
        <taxon>Streptomycetaceae</taxon>
        <taxon>Streptomyces</taxon>
    </lineage>
</organism>
<comment type="caution">
    <text evidence="2">The sequence shown here is derived from an EMBL/GenBank/DDBJ whole genome shotgun (WGS) entry which is preliminary data.</text>
</comment>
<evidence type="ECO:0000313" key="2">
    <source>
        <dbReference type="EMBL" id="RVU15535.1"/>
    </source>
</evidence>
<dbReference type="AlphaFoldDB" id="A0A3S3U4Q9"/>
<feature type="compositionally biased region" description="Low complexity" evidence="1">
    <location>
        <begin position="14"/>
        <end position="27"/>
    </location>
</feature>
<reference evidence="2 3" key="1">
    <citation type="submission" date="2019-01" db="EMBL/GenBank/DDBJ databases">
        <title>Genome sequences of Streptomyces and Rhizobium isolates collected from root and soil.</title>
        <authorList>
            <person name="Chhettri S."/>
            <person name="Sevigny J.L."/>
            <person name="Sen A."/>
            <person name="Ennis N."/>
            <person name="Tisa L."/>
        </authorList>
    </citation>
    <scope>NUCLEOTIDE SEQUENCE [LARGE SCALE GENOMIC DNA]</scope>
    <source>
        <strain evidence="2 3">San01</strain>
    </source>
</reference>
<evidence type="ECO:0000256" key="1">
    <source>
        <dbReference type="SAM" id="MobiDB-lite"/>
    </source>
</evidence>
<name>A0A3S3U4Q9_9ACTN</name>
<evidence type="ECO:0000313" key="3">
    <source>
        <dbReference type="Proteomes" id="UP000283128"/>
    </source>
</evidence>
<dbReference type="Proteomes" id="UP000283128">
    <property type="component" value="Unassembled WGS sequence"/>
</dbReference>
<keyword evidence="3" id="KW-1185">Reference proteome</keyword>
<accession>A0A3S3U4Q9</accession>
<sequence length="65" mass="7074">MGSDPFLGRVSKVASSARRAGPAASGACDRKAPERPSGGATRTFRQRRERACQTPRGRRDFRNTP</sequence>